<feature type="domain" description="RecA family profile 2" evidence="14">
    <location>
        <begin position="201"/>
        <end position="274"/>
    </location>
</feature>
<feature type="binding site" evidence="10">
    <location>
        <begin position="67"/>
        <end position="74"/>
    </location>
    <ligand>
        <name>ATP</name>
        <dbReference type="ChEBI" id="CHEBI:30616"/>
    </ligand>
</feature>
<accession>A0A4Y6UD21</accession>
<dbReference type="GO" id="GO:0005829">
    <property type="term" value="C:cytosol"/>
    <property type="evidence" value="ECO:0007669"/>
    <property type="project" value="TreeGrafter"/>
</dbReference>
<dbReference type="PROSITE" id="PS50163">
    <property type="entry name" value="RECA_3"/>
    <property type="match status" value="1"/>
</dbReference>
<keyword evidence="8 10" id="KW-0234">DNA repair</keyword>
<dbReference type="GO" id="GO:0005524">
    <property type="term" value="F:ATP binding"/>
    <property type="evidence" value="ECO:0007669"/>
    <property type="project" value="UniProtKB-UniRule"/>
</dbReference>
<evidence type="ECO:0000259" key="14">
    <source>
        <dbReference type="PROSITE" id="PS50163"/>
    </source>
</evidence>
<comment type="subcellular location">
    <subcellularLocation>
        <location evidence="10">Cytoplasm</location>
    </subcellularLocation>
</comment>
<protein>
    <recommendedName>
        <fullName evidence="2 10">Protein RecA</fullName>
    </recommendedName>
    <alternativeName>
        <fullName evidence="10 11">Recombinase A</fullName>
    </alternativeName>
</protein>
<dbReference type="SMART" id="SM00382">
    <property type="entry name" value="AAA"/>
    <property type="match status" value="1"/>
</dbReference>
<dbReference type="Gene3D" id="3.40.50.300">
    <property type="entry name" value="P-loop containing nucleotide triphosphate hydrolases"/>
    <property type="match status" value="1"/>
</dbReference>
<evidence type="ECO:0000256" key="7">
    <source>
        <dbReference type="ARBA" id="ARBA00023172"/>
    </source>
</evidence>
<dbReference type="SUPFAM" id="SSF52540">
    <property type="entry name" value="P-loop containing nucleoside triphosphate hydrolases"/>
    <property type="match status" value="1"/>
</dbReference>
<keyword evidence="5 10" id="KW-0067">ATP-binding</keyword>
<comment type="function">
    <text evidence="10">Can catalyze the hydrolysis of ATP in the presence of single-stranded DNA, the ATP-dependent uptake of single-stranded DNA by duplex DNA, and the ATP-dependent hybridization of homologous single-stranded DNAs. It interacts with LexA causing its activation and leading to its autocatalytic cleavage.</text>
</comment>
<keyword evidence="9 10" id="KW-0742">SOS response</keyword>
<evidence type="ECO:0000256" key="1">
    <source>
        <dbReference type="ARBA" id="ARBA00009391"/>
    </source>
</evidence>
<evidence type="ECO:0000256" key="3">
    <source>
        <dbReference type="ARBA" id="ARBA00022741"/>
    </source>
</evidence>
<dbReference type="GO" id="GO:0003697">
    <property type="term" value="F:single-stranded DNA binding"/>
    <property type="evidence" value="ECO:0007669"/>
    <property type="project" value="UniProtKB-UniRule"/>
</dbReference>
<dbReference type="InterPro" id="IPR049428">
    <property type="entry name" value="RecA-like_N"/>
</dbReference>
<organism evidence="15 16">
    <name type="scientific">Formicincola oecophyllae</name>
    <dbReference type="NCBI Taxonomy" id="2558361"/>
    <lineage>
        <taxon>Bacteria</taxon>
        <taxon>Pseudomonadati</taxon>
        <taxon>Pseudomonadota</taxon>
        <taxon>Alphaproteobacteria</taxon>
        <taxon>Acetobacterales</taxon>
        <taxon>Acetobacteraceae</taxon>
        <taxon>Formicincola</taxon>
    </lineage>
</organism>
<dbReference type="PROSITE" id="PS50162">
    <property type="entry name" value="RECA_2"/>
    <property type="match status" value="1"/>
</dbReference>
<dbReference type="EMBL" id="CP038231">
    <property type="protein sequence ID" value="QDH14337.1"/>
    <property type="molecule type" value="Genomic_DNA"/>
</dbReference>
<keyword evidence="3 10" id="KW-0547">Nucleotide-binding</keyword>
<keyword evidence="7 10" id="KW-0233">DNA recombination</keyword>
<evidence type="ECO:0000256" key="12">
    <source>
        <dbReference type="RuleBase" id="RU004527"/>
    </source>
</evidence>
<evidence type="ECO:0000259" key="13">
    <source>
        <dbReference type="PROSITE" id="PS50162"/>
    </source>
</evidence>
<sequence>MDKNTDKSRALEAALSQIDRAFGKGSVMRLGERPKETTDVISTGSLGLDIALGIGGLPRGRIVEIYGPESSGKTTLALHVLAEAQKKGGTVAFIDAEHALDPIYARKLGVDVDSLLISQPDGGEQALEIADTLVRSGAVDVLVVDSVAALVPRAELEGDMGDSHVGLHARLMSQALRKLTGTVSRSNTMVIFLNQIRMKIGVMFGNPETTTGGNALKFYASVRLDIRRIGAIKDKDEVVGNQTRIKVVKNKMAPPFRQVEFDLMYGKGISKMGEILDLGVKAGVVEKSGSWFSYDSTRIGQGRENAKNFLAEHPEITNVIEAKIRADAGLADALMVGERDDDATAETNEEPED</sequence>
<dbReference type="PRINTS" id="PR00142">
    <property type="entry name" value="RECA"/>
</dbReference>
<dbReference type="GO" id="GO:0006310">
    <property type="term" value="P:DNA recombination"/>
    <property type="evidence" value="ECO:0007669"/>
    <property type="project" value="UniProtKB-UniRule"/>
</dbReference>
<proteinExistence type="inferred from homology"/>
<dbReference type="KEGG" id="swf:E3E12_03390"/>
<dbReference type="OrthoDB" id="9776733at2"/>
<comment type="similarity">
    <text evidence="1 10 12">Belongs to the RecA family.</text>
</comment>
<dbReference type="InterPro" id="IPR013765">
    <property type="entry name" value="DNA_recomb/repair_RecA"/>
</dbReference>
<evidence type="ECO:0000256" key="11">
    <source>
        <dbReference type="RuleBase" id="RU000526"/>
    </source>
</evidence>
<dbReference type="Proteomes" id="UP000318709">
    <property type="component" value="Chromosome"/>
</dbReference>
<dbReference type="GO" id="GO:0006281">
    <property type="term" value="P:DNA repair"/>
    <property type="evidence" value="ECO:0007669"/>
    <property type="project" value="UniProtKB-UniRule"/>
</dbReference>
<dbReference type="GO" id="GO:0003684">
    <property type="term" value="F:damaged DNA binding"/>
    <property type="evidence" value="ECO:0007669"/>
    <property type="project" value="UniProtKB-UniRule"/>
</dbReference>
<evidence type="ECO:0000313" key="15">
    <source>
        <dbReference type="EMBL" id="QDH14337.1"/>
    </source>
</evidence>
<dbReference type="PANTHER" id="PTHR45900:SF1">
    <property type="entry name" value="MITOCHONDRIAL DNA REPAIR PROTEIN RECA HOMOLOG-RELATED"/>
    <property type="match status" value="1"/>
</dbReference>
<dbReference type="InterPro" id="IPR049261">
    <property type="entry name" value="RecA-like_C"/>
</dbReference>
<gene>
    <name evidence="10 15" type="primary">recA</name>
    <name evidence="15" type="ORF">E3E12_03390</name>
</gene>
<dbReference type="FunFam" id="3.40.50.300:FF:000087">
    <property type="entry name" value="Recombinase RecA"/>
    <property type="match status" value="1"/>
</dbReference>
<keyword evidence="6 10" id="KW-0238">DNA-binding</keyword>
<dbReference type="SUPFAM" id="SSF54752">
    <property type="entry name" value="RecA protein, C-terminal domain"/>
    <property type="match status" value="1"/>
</dbReference>
<dbReference type="Pfam" id="PF00154">
    <property type="entry name" value="RecA_N"/>
    <property type="match status" value="1"/>
</dbReference>
<evidence type="ECO:0000256" key="9">
    <source>
        <dbReference type="ARBA" id="ARBA00023236"/>
    </source>
</evidence>
<evidence type="ECO:0000256" key="5">
    <source>
        <dbReference type="ARBA" id="ARBA00022840"/>
    </source>
</evidence>
<name>A0A4Y6UD21_9PROT</name>
<dbReference type="InterPro" id="IPR023400">
    <property type="entry name" value="RecA_C_sf"/>
</dbReference>
<keyword evidence="16" id="KW-1185">Reference proteome</keyword>
<dbReference type="CDD" id="cd00983">
    <property type="entry name" value="RecA"/>
    <property type="match status" value="1"/>
</dbReference>
<dbReference type="AlphaFoldDB" id="A0A4Y6UD21"/>
<dbReference type="InterPro" id="IPR020587">
    <property type="entry name" value="RecA_monomer-monomer_interface"/>
</dbReference>
<dbReference type="InterPro" id="IPR003593">
    <property type="entry name" value="AAA+_ATPase"/>
</dbReference>
<dbReference type="NCBIfam" id="TIGR02012">
    <property type="entry name" value="tigrfam_recA"/>
    <property type="match status" value="1"/>
</dbReference>
<dbReference type="PROSITE" id="PS00321">
    <property type="entry name" value="RECA_1"/>
    <property type="match status" value="1"/>
</dbReference>
<dbReference type="GO" id="GO:0009432">
    <property type="term" value="P:SOS response"/>
    <property type="evidence" value="ECO:0007669"/>
    <property type="project" value="UniProtKB-UniRule"/>
</dbReference>
<evidence type="ECO:0000256" key="8">
    <source>
        <dbReference type="ARBA" id="ARBA00023204"/>
    </source>
</evidence>
<keyword evidence="4 10" id="KW-0227">DNA damage</keyword>
<dbReference type="InterPro" id="IPR020588">
    <property type="entry name" value="RecA_ATP-bd"/>
</dbReference>
<dbReference type="InterPro" id="IPR020584">
    <property type="entry name" value="DNA_recomb/repair_RecA_CS"/>
</dbReference>
<reference evidence="15 16" key="1">
    <citation type="submission" date="2019-03" db="EMBL/GenBank/DDBJ databases">
        <title>The complete genome sequence of Swingsia_sp. F3b2 LMG30590(T).</title>
        <authorList>
            <person name="Chua K.-O."/>
            <person name="Chan K.-G."/>
            <person name="See-Too W.-S."/>
        </authorList>
    </citation>
    <scope>NUCLEOTIDE SEQUENCE [LARGE SCALE GENOMIC DNA]</scope>
    <source>
        <strain evidence="15 16">F3b2</strain>
    </source>
</reference>
<evidence type="ECO:0000256" key="10">
    <source>
        <dbReference type="HAMAP-Rule" id="MF_00268"/>
    </source>
</evidence>
<dbReference type="Pfam" id="PF21096">
    <property type="entry name" value="RecA_C"/>
    <property type="match status" value="1"/>
</dbReference>
<evidence type="ECO:0000313" key="16">
    <source>
        <dbReference type="Proteomes" id="UP000318709"/>
    </source>
</evidence>
<dbReference type="PANTHER" id="PTHR45900">
    <property type="entry name" value="RECA"/>
    <property type="match status" value="1"/>
</dbReference>
<dbReference type="InterPro" id="IPR027417">
    <property type="entry name" value="P-loop_NTPase"/>
</dbReference>
<evidence type="ECO:0000256" key="2">
    <source>
        <dbReference type="ARBA" id="ARBA00015553"/>
    </source>
</evidence>
<keyword evidence="10" id="KW-0963">Cytoplasm</keyword>
<evidence type="ECO:0000256" key="4">
    <source>
        <dbReference type="ARBA" id="ARBA00022763"/>
    </source>
</evidence>
<feature type="domain" description="RecA family profile 1" evidence="13">
    <location>
        <begin position="37"/>
        <end position="196"/>
    </location>
</feature>
<evidence type="ECO:0000256" key="6">
    <source>
        <dbReference type="ARBA" id="ARBA00023125"/>
    </source>
</evidence>
<dbReference type="GO" id="GO:0140664">
    <property type="term" value="F:ATP-dependent DNA damage sensor activity"/>
    <property type="evidence" value="ECO:0007669"/>
    <property type="project" value="InterPro"/>
</dbReference>
<dbReference type="HAMAP" id="MF_00268">
    <property type="entry name" value="RecA"/>
    <property type="match status" value="1"/>
</dbReference>